<dbReference type="Pfam" id="PF04773">
    <property type="entry name" value="FecR"/>
    <property type="match status" value="1"/>
</dbReference>
<dbReference type="Proteomes" id="UP000494216">
    <property type="component" value="Unassembled WGS sequence"/>
</dbReference>
<organism evidence="3 4">
    <name type="scientific">Candidatus Methylobacter favarea</name>
    <dbReference type="NCBI Taxonomy" id="2707345"/>
    <lineage>
        <taxon>Bacteria</taxon>
        <taxon>Pseudomonadati</taxon>
        <taxon>Pseudomonadota</taxon>
        <taxon>Gammaproteobacteria</taxon>
        <taxon>Methylococcales</taxon>
        <taxon>Methylococcaceae</taxon>
        <taxon>Methylobacter</taxon>
    </lineage>
</organism>
<evidence type="ECO:0000259" key="2">
    <source>
        <dbReference type="Pfam" id="PF04773"/>
    </source>
</evidence>
<dbReference type="EMBL" id="CADCXN010000043">
    <property type="protein sequence ID" value="CAA9889947.1"/>
    <property type="molecule type" value="Genomic_DNA"/>
</dbReference>
<reference evidence="3 4" key="1">
    <citation type="submission" date="2020-02" db="EMBL/GenBank/DDBJ databases">
        <authorList>
            <person name="Hogendoorn C."/>
        </authorList>
    </citation>
    <scope>NUCLEOTIDE SEQUENCE [LARGE SCALE GENOMIC DNA]</scope>
    <source>
        <strain evidence="3">METHB21</strain>
    </source>
</reference>
<evidence type="ECO:0000313" key="3">
    <source>
        <dbReference type="EMBL" id="CAA9889947.1"/>
    </source>
</evidence>
<evidence type="ECO:0000256" key="1">
    <source>
        <dbReference type="PROSITE-ProRule" id="PRU00339"/>
    </source>
</evidence>
<dbReference type="PROSITE" id="PS50005">
    <property type="entry name" value="TPR"/>
    <property type="match status" value="2"/>
</dbReference>
<dbReference type="Gene3D" id="1.25.40.10">
    <property type="entry name" value="Tetratricopeptide repeat domain"/>
    <property type="match status" value="1"/>
</dbReference>
<dbReference type="SMART" id="SM00028">
    <property type="entry name" value="TPR"/>
    <property type="match status" value="7"/>
</dbReference>
<dbReference type="Pfam" id="PF13432">
    <property type="entry name" value="TPR_16"/>
    <property type="match status" value="1"/>
</dbReference>
<dbReference type="PANTHER" id="PTHR12558:SF13">
    <property type="entry name" value="CELL DIVISION CYCLE PROTEIN 27 HOMOLOG"/>
    <property type="match status" value="1"/>
</dbReference>
<feature type="repeat" description="TPR" evidence="1">
    <location>
        <begin position="334"/>
        <end position="367"/>
    </location>
</feature>
<proteinExistence type="predicted"/>
<dbReference type="RefSeq" id="WP_174624918.1">
    <property type="nucleotide sequence ID" value="NZ_CADCXN010000043.1"/>
</dbReference>
<accession>A0A8S0X7D0</accession>
<dbReference type="InterPro" id="IPR011990">
    <property type="entry name" value="TPR-like_helical_dom_sf"/>
</dbReference>
<gene>
    <name evidence="3" type="ORF">METHB2_160014</name>
</gene>
<comment type="caution">
    <text evidence="3">The sequence shown here is derived from an EMBL/GenBank/DDBJ whole genome shotgun (WGS) entry which is preliminary data.</text>
</comment>
<dbReference type="Pfam" id="PF13181">
    <property type="entry name" value="TPR_8"/>
    <property type="match status" value="1"/>
</dbReference>
<sequence length="1109" mass="124506">MSHYLEASPLCTQPVARVVSVQGKVDRQASGNSEWQIVQTDDTFCPGDKIRTEKRSRAILRLSNESLVTLDQSTTLLFSEPEENTSTWLLNLIDGSTFFRSRQPQRLKIQTPFINAVHEGTEFLVTVDDQQTKISVFDGQIMAENEAGRIQIKKGFSGIAKKNQPPRLQALTIIPEDAVQWTLYYPPIIDYQHLTSSISTPYLKSALAVYQQGDVYQALAILDEVPASYQDSEYLTLKASLLLAVGRVDEALNSINQAQRSQHGHSTVMALQSVIAVAKNHPHSALELALKAVALNPKSSVAKIALSYAYQSLFKIEEALIATEQATQLAPDNALAWARLSELQLSLGDHDGALVSAQKAQSLNPKLARTQIILGFADLAQVDIDAAKRAFEQAIAYDSSDPLARLGLGLAKIRKGALEEGTRDIETAVSLDPDNAVARSYLGKAYYELRNRDYADTELNLSKEMDSKDPTPWFYDAILKQTTNRPVEALHDMQKAIELNDNRGVYRSKLLLDEDLAARSAAQGRIYNDLGFQRLGLLEGWNSVNTDPANYSAHRLLADNYASQPRHEIARVSELLQSQLLQPINITPIQPQLSQSNILVVDGLGPSALSFNEFNPLFARNRFALQTSGIFGSNNTWGEDVVHSGLWNKASYSLGQFHYETDGFKKNNFLNQDIYNAFVQGEVTNFLNLQAEYRHEERKNGDLSVNFDPNDFSSSFKENRKIDTYRIGGRYIFSPKSSFIGSLIYQDVDIVQKQVEERSFFNRITNKNQIVTFINGSQIKRRGFISELQHQYIDNKYSLISGFGHIDQTVDQIDFALIPGGRDIPSKPDITRINFYSYLKLNNIDKVAATLGVSYDTLEINNLLKRSPVNPKFGLVWNPISSTTFRAAFFRGMNITRTSNQTIEPTQIAGFNQLFDDPNGTVAWRYGAAIDHKFSKNISAGFEYSERKLDVPIGRSSANWNEQLSRAYLYLTPYSLVSLSVEYFYEQFNRQENPADTGIINVKTHRVPVTINIFHPSGLSLMLKTSYVNQSGVFEKGNAPLLGSSDFYIVDLDVNYRLPSRYGMISFGLKNLFDNRFQYQSNNSFLGSNSNETLFALDRTLFTRIKLAF</sequence>
<dbReference type="InterPro" id="IPR019734">
    <property type="entry name" value="TPR_rpt"/>
</dbReference>
<keyword evidence="4" id="KW-1185">Reference proteome</keyword>
<keyword evidence="3" id="KW-0675">Receptor</keyword>
<dbReference type="PANTHER" id="PTHR12558">
    <property type="entry name" value="CELL DIVISION CYCLE 16,23,27"/>
    <property type="match status" value="1"/>
</dbReference>
<dbReference type="AlphaFoldDB" id="A0A8S0X7D0"/>
<name>A0A8S0X7D0_9GAMM</name>
<keyword evidence="1" id="KW-0802">TPR repeat</keyword>
<protein>
    <submittedName>
        <fullName evidence="3">TonB-dependent receptor</fullName>
    </submittedName>
</protein>
<dbReference type="Gene3D" id="2.60.120.1440">
    <property type="match status" value="1"/>
</dbReference>
<feature type="repeat" description="TPR" evidence="1">
    <location>
        <begin position="402"/>
        <end position="435"/>
    </location>
</feature>
<dbReference type="SUPFAM" id="SSF56935">
    <property type="entry name" value="Porins"/>
    <property type="match status" value="1"/>
</dbReference>
<feature type="domain" description="FecR protein" evidence="2">
    <location>
        <begin position="48"/>
        <end position="141"/>
    </location>
</feature>
<dbReference type="InterPro" id="IPR006860">
    <property type="entry name" value="FecR"/>
</dbReference>
<dbReference type="SUPFAM" id="SSF48452">
    <property type="entry name" value="TPR-like"/>
    <property type="match status" value="2"/>
</dbReference>
<evidence type="ECO:0000313" key="4">
    <source>
        <dbReference type="Proteomes" id="UP000494216"/>
    </source>
</evidence>